<evidence type="ECO:0000256" key="1">
    <source>
        <dbReference type="SAM" id="Phobius"/>
    </source>
</evidence>
<evidence type="ECO:0000313" key="2">
    <source>
        <dbReference type="EMBL" id="JAE05147.1"/>
    </source>
</evidence>
<organism evidence="2">
    <name type="scientific">Arundo donax</name>
    <name type="common">Giant reed</name>
    <name type="synonym">Donax arundinaceus</name>
    <dbReference type="NCBI Taxonomy" id="35708"/>
    <lineage>
        <taxon>Eukaryota</taxon>
        <taxon>Viridiplantae</taxon>
        <taxon>Streptophyta</taxon>
        <taxon>Embryophyta</taxon>
        <taxon>Tracheophyta</taxon>
        <taxon>Spermatophyta</taxon>
        <taxon>Magnoliopsida</taxon>
        <taxon>Liliopsida</taxon>
        <taxon>Poales</taxon>
        <taxon>Poaceae</taxon>
        <taxon>PACMAD clade</taxon>
        <taxon>Arundinoideae</taxon>
        <taxon>Arundineae</taxon>
        <taxon>Arundo</taxon>
    </lineage>
</organism>
<keyword evidence="1" id="KW-0812">Transmembrane</keyword>
<name>A0A0A9EYL2_ARUDO</name>
<sequence>MFFMFVDNPFLVEFHCWNCIFWLSWVYLITLYWGTSLPHGPLSNAFWDELVPDI</sequence>
<keyword evidence="1" id="KW-1133">Transmembrane helix</keyword>
<accession>A0A0A9EYL2</accession>
<reference evidence="2" key="1">
    <citation type="submission" date="2014-09" db="EMBL/GenBank/DDBJ databases">
        <authorList>
            <person name="Magalhaes I.L.F."/>
            <person name="Oliveira U."/>
            <person name="Santos F.R."/>
            <person name="Vidigal T.H.D.A."/>
            <person name="Brescovit A.D."/>
            <person name="Santos A.J."/>
        </authorList>
    </citation>
    <scope>NUCLEOTIDE SEQUENCE</scope>
    <source>
        <tissue evidence="2">Shoot tissue taken approximately 20 cm above the soil surface</tissue>
    </source>
</reference>
<dbReference type="EMBL" id="GBRH01192749">
    <property type="protein sequence ID" value="JAE05147.1"/>
    <property type="molecule type" value="Transcribed_RNA"/>
</dbReference>
<dbReference type="AlphaFoldDB" id="A0A0A9EYL2"/>
<reference evidence="2" key="2">
    <citation type="journal article" date="2015" name="Data Brief">
        <title>Shoot transcriptome of the giant reed, Arundo donax.</title>
        <authorList>
            <person name="Barrero R.A."/>
            <person name="Guerrero F.D."/>
            <person name="Moolhuijzen P."/>
            <person name="Goolsby J.A."/>
            <person name="Tidwell J."/>
            <person name="Bellgard S.E."/>
            <person name="Bellgard M.I."/>
        </authorList>
    </citation>
    <scope>NUCLEOTIDE SEQUENCE</scope>
    <source>
        <tissue evidence="2">Shoot tissue taken approximately 20 cm above the soil surface</tissue>
    </source>
</reference>
<proteinExistence type="predicted"/>
<feature type="transmembrane region" description="Helical" evidence="1">
    <location>
        <begin position="12"/>
        <end position="33"/>
    </location>
</feature>
<protein>
    <submittedName>
        <fullName evidence="2">Uncharacterized protein</fullName>
    </submittedName>
</protein>
<keyword evidence="1" id="KW-0472">Membrane</keyword>